<dbReference type="InterPro" id="IPR029058">
    <property type="entry name" value="AB_hydrolase_fold"/>
</dbReference>
<dbReference type="PROSITE" id="PS51257">
    <property type="entry name" value="PROKAR_LIPOPROTEIN"/>
    <property type="match status" value="1"/>
</dbReference>
<reference evidence="4 5" key="1">
    <citation type="submission" date="2018-02" db="EMBL/GenBank/DDBJ databases">
        <authorList>
            <person name="Holder M.E."/>
            <person name="Ajami N.J."/>
            <person name="Petrosino J.F."/>
        </authorList>
    </citation>
    <scope>NUCLEOTIDE SEQUENCE [LARGE SCALE GENOMIC DNA]</scope>
    <source>
        <strain evidence="4 5">ATCC 33285</strain>
    </source>
</reference>
<dbReference type="InterPro" id="IPR001375">
    <property type="entry name" value="Peptidase_S9_cat"/>
</dbReference>
<protein>
    <submittedName>
        <fullName evidence="4">S9 family peptidase</fullName>
    </submittedName>
</protein>
<dbReference type="Pfam" id="PF00326">
    <property type="entry name" value="Peptidase_S9"/>
    <property type="match status" value="1"/>
</dbReference>
<dbReference type="InterPro" id="IPR011042">
    <property type="entry name" value="6-blade_b-propeller_TolB-like"/>
</dbReference>
<feature type="domain" description="Peptidase S9 prolyl oligopeptidase catalytic" evidence="2">
    <location>
        <begin position="440"/>
        <end position="655"/>
    </location>
</feature>
<evidence type="ECO:0000259" key="3">
    <source>
        <dbReference type="Pfam" id="PF00930"/>
    </source>
</evidence>
<dbReference type="PANTHER" id="PTHR42776:SF27">
    <property type="entry name" value="DIPEPTIDYL PEPTIDASE FAMILY MEMBER 6"/>
    <property type="match status" value="1"/>
</dbReference>
<evidence type="ECO:0000259" key="2">
    <source>
        <dbReference type="Pfam" id="PF00326"/>
    </source>
</evidence>
<evidence type="ECO:0000256" key="1">
    <source>
        <dbReference type="ARBA" id="ARBA00022801"/>
    </source>
</evidence>
<dbReference type="SUPFAM" id="SSF69304">
    <property type="entry name" value="Tricorn protease N-terminal domain"/>
    <property type="match status" value="1"/>
</dbReference>
<dbReference type="Gene3D" id="2.120.10.30">
    <property type="entry name" value="TolB, C-terminal domain"/>
    <property type="match status" value="1"/>
</dbReference>
<organism evidence="4 5">
    <name type="scientific">Bacteroides zoogleoformans</name>
    <dbReference type="NCBI Taxonomy" id="28119"/>
    <lineage>
        <taxon>Bacteria</taxon>
        <taxon>Pseudomonadati</taxon>
        <taxon>Bacteroidota</taxon>
        <taxon>Bacteroidia</taxon>
        <taxon>Bacteroidales</taxon>
        <taxon>Bacteroidaceae</taxon>
        <taxon>Bacteroides</taxon>
    </lineage>
</organism>
<feature type="domain" description="Dipeptidylpeptidase IV N-terminal" evidence="3">
    <location>
        <begin position="170"/>
        <end position="328"/>
    </location>
</feature>
<dbReference type="Proteomes" id="UP000238304">
    <property type="component" value="Chromosome"/>
</dbReference>
<keyword evidence="1" id="KW-0378">Hydrolase</keyword>
<dbReference type="PANTHER" id="PTHR42776">
    <property type="entry name" value="SERINE PEPTIDASE S9 FAMILY MEMBER"/>
    <property type="match status" value="1"/>
</dbReference>
<dbReference type="Pfam" id="PF00930">
    <property type="entry name" value="DPPIV_N"/>
    <property type="match status" value="1"/>
</dbReference>
<dbReference type="Gene3D" id="3.40.50.1820">
    <property type="entry name" value="alpha/beta hydrolase"/>
    <property type="match status" value="1"/>
</dbReference>
<dbReference type="SUPFAM" id="SSF53474">
    <property type="entry name" value="alpha/beta-Hydrolases"/>
    <property type="match status" value="1"/>
</dbReference>
<dbReference type="EMBL" id="CP027231">
    <property type="protein sequence ID" value="AVM53697.1"/>
    <property type="molecule type" value="Genomic_DNA"/>
</dbReference>
<dbReference type="RefSeq" id="WP_106042602.1">
    <property type="nucleotide sequence ID" value="NZ_CP027231.1"/>
</dbReference>
<name>A0ABM6TA67_9BACE</name>
<evidence type="ECO:0000313" key="5">
    <source>
        <dbReference type="Proteomes" id="UP000238304"/>
    </source>
</evidence>
<evidence type="ECO:0000313" key="4">
    <source>
        <dbReference type="EMBL" id="AVM53697.1"/>
    </source>
</evidence>
<gene>
    <name evidence="4" type="ORF">C4H11_12950</name>
</gene>
<sequence>MKKLLSLLIMGLGIAGCADKQPVDNGLTFQFEGRSINIAPYFEEFPYTYFNVNKEGDKLIFFQTGNKQKLQWINIEPGADIRNAHDVTDLDFTKRNCWSPTYNAADSYFYWIGDEKNDEIINLYRTKAGSNEVSKLTDVPYIYAWSFNPEGTKVAYVGRMEQGETTRRDELHVLNLQTLKDSLICEDADPYRYTWGDVSWQPEGKGLMLLAVKNYDRTYTNVLYLDFATGKTTVLTDPVKPASLSGVMVFSDWYSNDEALFLSDQDGYQNLYSFKLSTGKTEQITNYTMNIDKADFITLDGKKYVLAMQSNPIESKLIMIDPSTHQVVAQISSELALSLGAVKDNTAILTAGGTTTLFKVLKAVCTTSSISLEPIMDTPADLQQKLVHSSVERLEIPTFDIDPATGKQRLIHVYLFTPDNPLPTDRSLLMVEAFYGGMNSYSPDYQIYTQAGIYVLSAAPRGSAGFGRDFASLNDKDLGGNETIDMIYVSKYVAGKLNIPAERVGVFGMSHGGYETMRLITFPGEVNGQQASFPFGFGIEAAGFCDIIWQQYHSNIPDWITLEAGDVKNPTDSVRMVERSPINDADKITGPLLLIHGTSDNRVDIAGSADMADKLEALGKPYKFVKMEGSGHGFKGTENNKVFYGEVFDFIERQVLHKN</sequence>
<dbReference type="InterPro" id="IPR002469">
    <property type="entry name" value="Peptidase_S9B_N"/>
</dbReference>
<accession>A0ABM6TA67</accession>
<proteinExistence type="predicted"/>
<keyword evidence="5" id="KW-1185">Reference proteome</keyword>